<dbReference type="GO" id="GO:0032259">
    <property type="term" value="P:methylation"/>
    <property type="evidence" value="ECO:0007669"/>
    <property type="project" value="UniProtKB-KW"/>
</dbReference>
<keyword evidence="2" id="KW-1185">Reference proteome</keyword>
<dbReference type="CDD" id="cd02440">
    <property type="entry name" value="AdoMet_MTases"/>
    <property type="match status" value="1"/>
</dbReference>
<dbReference type="AlphaFoldDB" id="A0A518BMW5"/>
<dbReference type="InterPro" id="IPR050447">
    <property type="entry name" value="Erg6_SMT_methyltransf"/>
</dbReference>
<dbReference type="InterPro" id="IPR029063">
    <property type="entry name" value="SAM-dependent_MTases_sf"/>
</dbReference>
<evidence type="ECO:0000313" key="1">
    <source>
        <dbReference type="EMBL" id="QDU68330.1"/>
    </source>
</evidence>
<evidence type="ECO:0000313" key="2">
    <source>
        <dbReference type="Proteomes" id="UP000316921"/>
    </source>
</evidence>
<organism evidence="1 2">
    <name type="scientific">Engelhardtia mirabilis</name>
    <dbReference type="NCBI Taxonomy" id="2528011"/>
    <lineage>
        <taxon>Bacteria</taxon>
        <taxon>Pseudomonadati</taxon>
        <taxon>Planctomycetota</taxon>
        <taxon>Planctomycetia</taxon>
        <taxon>Planctomycetia incertae sedis</taxon>
        <taxon>Engelhardtia</taxon>
    </lineage>
</organism>
<keyword evidence="1" id="KW-0489">Methyltransferase</keyword>
<dbReference type="PANTHER" id="PTHR44068">
    <property type="entry name" value="ZGC:194242"/>
    <property type="match status" value="1"/>
</dbReference>
<reference evidence="1 2" key="1">
    <citation type="submission" date="2019-02" db="EMBL/GenBank/DDBJ databases">
        <title>Deep-cultivation of Planctomycetes and their phenomic and genomic characterization uncovers novel biology.</title>
        <authorList>
            <person name="Wiegand S."/>
            <person name="Jogler M."/>
            <person name="Boedeker C."/>
            <person name="Pinto D."/>
            <person name="Vollmers J."/>
            <person name="Rivas-Marin E."/>
            <person name="Kohn T."/>
            <person name="Peeters S.H."/>
            <person name="Heuer A."/>
            <person name="Rast P."/>
            <person name="Oberbeckmann S."/>
            <person name="Bunk B."/>
            <person name="Jeske O."/>
            <person name="Meyerdierks A."/>
            <person name="Storesund J.E."/>
            <person name="Kallscheuer N."/>
            <person name="Luecker S."/>
            <person name="Lage O.M."/>
            <person name="Pohl T."/>
            <person name="Merkel B.J."/>
            <person name="Hornburger P."/>
            <person name="Mueller R.-W."/>
            <person name="Bruemmer F."/>
            <person name="Labrenz M."/>
            <person name="Spormann A.M."/>
            <person name="Op den Camp H."/>
            <person name="Overmann J."/>
            <person name="Amann R."/>
            <person name="Jetten M.S.M."/>
            <person name="Mascher T."/>
            <person name="Medema M.H."/>
            <person name="Devos D.P."/>
            <person name="Kaster A.-K."/>
            <person name="Ovreas L."/>
            <person name="Rohde M."/>
            <person name="Galperin M.Y."/>
            <person name="Jogler C."/>
        </authorList>
    </citation>
    <scope>NUCLEOTIDE SEQUENCE [LARGE SCALE GENOMIC DNA]</scope>
    <source>
        <strain evidence="1 2">Pla133</strain>
    </source>
</reference>
<dbReference type="EC" id="2.1.1.164" evidence="1"/>
<accession>A0A518BMW5</accession>
<protein>
    <submittedName>
        <fullName evidence="1">Demethylrebeccamycin-D-glucose O-methyltransferase</fullName>
        <ecNumber evidence="1">2.1.1.164</ecNumber>
    </submittedName>
</protein>
<dbReference type="GO" id="GO:0102082">
    <property type="term" value="F:demethylrebeccamycin--D-glucose O-methyltransferase activity"/>
    <property type="evidence" value="ECO:0007669"/>
    <property type="project" value="UniProtKB-EC"/>
</dbReference>
<gene>
    <name evidence="1" type="primary">rebM_4</name>
    <name evidence="1" type="ORF">Pla133_34260</name>
</gene>
<keyword evidence="1" id="KW-0808">Transferase</keyword>
<dbReference type="EMBL" id="CP036287">
    <property type="protein sequence ID" value="QDU68330.1"/>
    <property type="molecule type" value="Genomic_DNA"/>
</dbReference>
<dbReference type="RefSeq" id="WP_145067249.1">
    <property type="nucleotide sequence ID" value="NZ_CP036287.1"/>
</dbReference>
<dbReference type="Gene3D" id="3.40.50.150">
    <property type="entry name" value="Vaccinia Virus protein VP39"/>
    <property type="match status" value="1"/>
</dbReference>
<dbReference type="Proteomes" id="UP000316921">
    <property type="component" value="Chromosome"/>
</dbReference>
<sequence>MSTWITIDSPASRKDIAAHYGELDEAYRRLWGEHLHHGLWESGRELVQEAIESLVHRVARTLELRPGMELCDVGCGYGGTSWLLAEHYGQRVTGLTITPEQVERARARPVPSATVPPRFLLADWLENDFADASFERLVSLECIGHVPDKARFFRELHRVLRPGGQALVTAWLTQERPSAWRRRHLLEPICREGRLPSMGSAQAYGDLARAAGLDVLSYEDLSAKVLRTWSICLQRTLAGLATDHELRRFLVHGRSSNRVFALTLVRIWLAYRVGAMEYGWFHLRRPEAAYSSR</sequence>
<dbReference type="KEGG" id="pbap:Pla133_34260"/>
<dbReference type="PANTHER" id="PTHR44068:SF11">
    <property type="entry name" value="GERANYL DIPHOSPHATE 2-C-METHYLTRANSFERASE"/>
    <property type="match status" value="1"/>
</dbReference>
<proteinExistence type="predicted"/>
<dbReference type="Pfam" id="PF02353">
    <property type="entry name" value="CMAS"/>
    <property type="match status" value="1"/>
</dbReference>
<dbReference type="SUPFAM" id="SSF53335">
    <property type="entry name" value="S-adenosyl-L-methionine-dependent methyltransferases"/>
    <property type="match status" value="1"/>
</dbReference>
<name>A0A518BMW5_9BACT</name>